<keyword evidence="1" id="KW-0812">Transmembrane</keyword>
<gene>
    <name evidence="2" type="ORF">ACFOZ8_01105</name>
</gene>
<proteinExistence type="predicted"/>
<evidence type="ECO:0008006" key="4">
    <source>
        <dbReference type="Google" id="ProtNLM"/>
    </source>
</evidence>
<accession>A0ABV8JZ94</accession>
<feature type="transmembrane region" description="Helical" evidence="1">
    <location>
        <begin position="116"/>
        <end position="141"/>
    </location>
</feature>
<evidence type="ECO:0000256" key="1">
    <source>
        <dbReference type="SAM" id="Phobius"/>
    </source>
</evidence>
<dbReference type="Proteomes" id="UP001595715">
    <property type="component" value="Unassembled WGS sequence"/>
</dbReference>
<feature type="transmembrane region" description="Helical" evidence="1">
    <location>
        <begin position="81"/>
        <end position="104"/>
    </location>
</feature>
<feature type="transmembrane region" description="Helical" evidence="1">
    <location>
        <begin position="12"/>
        <end position="37"/>
    </location>
</feature>
<dbReference type="RefSeq" id="WP_377716769.1">
    <property type="nucleotide sequence ID" value="NZ_JBHSAM010000002.1"/>
</dbReference>
<keyword evidence="3" id="KW-1185">Reference proteome</keyword>
<keyword evidence="1" id="KW-1133">Transmembrane helix</keyword>
<comment type="caution">
    <text evidence="2">The sequence shown here is derived from an EMBL/GenBank/DDBJ whole genome shotgun (WGS) entry which is preliminary data.</text>
</comment>
<name>A0ABV8JZ94_9BACL</name>
<sequence length="142" mass="15587">MAESAQLHLLSIFLVFLIGGGLVGLISLYLVAWIIAYTGDRLGGQGTSWEIRVALARGGYAPLLVSVLLWPQWLFSQETIVFKAFTLLSFVLGIWLLVLAFVAVSEVQQLGFWKTLLNFVLMLLVLSGFLLIFGIIVTGLLS</sequence>
<feature type="transmembrane region" description="Helical" evidence="1">
    <location>
        <begin position="58"/>
        <end position="75"/>
    </location>
</feature>
<keyword evidence="1" id="KW-0472">Membrane</keyword>
<reference evidence="3" key="1">
    <citation type="journal article" date="2019" name="Int. J. Syst. Evol. Microbiol.">
        <title>The Global Catalogue of Microorganisms (GCM) 10K type strain sequencing project: providing services to taxonomists for standard genome sequencing and annotation.</title>
        <authorList>
            <consortium name="The Broad Institute Genomics Platform"/>
            <consortium name="The Broad Institute Genome Sequencing Center for Infectious Disease"/>
            <person name="Wu L."/>
            <person name="Ma J."/>
        </authorList>
    </citation>
    <scope>NUCLEOTIDE SEQUENCE [LARGE SCALE GENOMIC DNA]</scope>
    <source>
        <strain evidence="3">IBRC-M 10987</strain>
    </source>
</reference>
<evidence type="ECO:0000313" key="2">
    <source>
        <dbReference type="EMBL" id="MFC4098255.1"/>
    </source>
</evidence>
<dbReference type="EMBL" id="JBHSAM010000002">
    <property type="protein sequence ID" value="MFC4098255.1"/>
    <property type="molecule type" value="Genomic_DNA"/>
</dbReference>
<organism evidence="2 3">
    <name type="scientific">Paenibacillus xanthanilyticus</name>
    <dbReference type="NCBI Taxonomy" id="1783531"/>
    <lineage>
        <taxon>Bacteria</taxon>
        <taxon>Bacillati</taxon>
        <taxon>Bacillota</taxon>
        <taxon>Bacilli</taxon>
        <taxon>Bacillales</taxon>
        <taxon>Paenibacillaceae</taxon>
        <taxon>Paenibacillus</taxon>
    </lineage>
</organism>
<protein>
    <recommendedName>
        <fullName evidence="4">Yip1 domain-containing protein</fullName>
    </recommendedName>
</protein>
<evidence type="ECO:0000313" key="3">
    <source>
        <dbReference type="Proteomes" id="UP001595715"/>
    </source>
</evidence>